<keyword evidence="7" id="KW-1185">Reference proteome</keyword>
<feature type="non-terminal residue" evidence="6">
    <location>
        <position position="1"/>
    </location>
</feature>
<dbReference type="GO" id="GO:0070041">
    <property type="term" value="F:rRNA (uridine-C5-)-methyltransferase activity"/>
    <property type="evidence" value="ECO:0007669"/>
    <property type="project" value="TreeGrafter"/>
</dbReference>
<dbReference type="PROSITE" id="PS50926">
    <property type="entry name" value="TRAM"/>
    <property type="match status" value="1"/>
</dbReference>
<dbReference type="SUPFAM" id="SSF50249">
    <property type="entry name" value="Nucleic acid-binding proteins"/>
    <property type="match status" value="1"/>
</dbReference>
<dbReference type="PANTHER" id="PTHR11061:SF30">
    <property type="entry name" value="TRNA (URACIL(54)-C(5))-METHYLTRANSFERASE"/>
    <property type="match status" value="1"/>
</dbReference>
<keyword evidence="2 4" id="KW-0808">Transferase</keyword>
<evidence type="ECO:0000256" key="4">
    <source>
        <dbReference type="PROSITE-ProRule" id="PRU01024"/>
    </source>
</evidence>
<keyword evidence="3 4" id="KW-0949">S-adenosyl-L-methionine</keyword>
<dbReference type="Pfam" id="PF01938">
    <property type="entry name" value="TRAM"/>
    <property type="match status" value="1"/>
</dbReference>
<dbReference type="InterPro" id="IPR012340">
    <property type="entry name" value="NA-bd_OB-fold"/>
</dbReference>
<dbReference type="PROSITE" id="PS51687">
    <property type="entry name" value="SAM_MT_RNA_M5U"/>
    <property type="match status" value="1"/>
</dbReference>
<organism evidence="6 7">
    <name type="scientific">Mycobacterium ahvazicum</name>
    <dbReference type="NCBI Taxonomy" id="1964395"/>
    <lineage>
        <taxon>Bacteria</taxon>
        <taxon>Bacillati</taxon>
        <taxon>Actinomycetota</taxon>
        <taxon>Actinomycetes</taxon>
        <taxon>Mycobacteriales</taxon>
        <taxon>Mycobacteriaceae</taxon>
        <taxon>Mycobacterium</taxon>
        <taxon>Mycobacterium simiae complex</taxon>
    </lineage>
</organism>
<accession>A0A2K4Y910</accession>
<evidence type="ECO:0000313" key="6">
    <source>
        <dbReference type="EMBL" id="SOX53271.1"/>
    </source>
</evidence>
<evidence type="ECO:0000259" key="5">
    <source>
        <dbReference type="PROSITE" id="PS50926"/>
    </source>
</evidence>
<evidence type="ECO:0000256" key="3">
    <source>
        <dbReference type="ARBA" id="ARBA00022691"/>
    </source>
</evidence>
<name>A0A2K4Y910_9MYCO</name>
<evidence type="ECO:0000256" key="2">
    <source>
        <dbReference type="ARBA" id="ARBA00022679"/>
    </source>
</evidence>
<feature type="domain" description="TRAM" evidence="5">
    <location>
        <begin position="21"/>
        <end position="80"/>
    </location>
</feature>
<dbReference type="Pfam" id="PF05958">
    <property type="entry name" value="tRNA_U5-meth_tr"/>
    <property type="match status" value="1"/>
</dbReference>
<dbReference type="EMBL" id="FXEG02000002">
    <property type="protein sequence ID" value="SOX53271.1"/>
    <property type="molecule type" value="Genomic_DNA"/>
</dbReference>
<sequence>VTPAAGSSTNRLDEDNIVSADSSLSPGELTLVAGAAANGGSCVAHHEGRVVFVRYALPGERVRVRVTADRGSYWHAEVVEVLDASADRTDSLCPIAGVEGAGCCDLAFAAPEAVRTLKGQVVANQLERLGGHHWSGEAQPLSDRGPTGWRTRVRLEVGADARPGFHRYHSDELVTDLRCAQLPPGMLDGLAQACSPADLSASAQLHVAVDDDGRRHVVRTLRQGGRTATNVVQGNYEATQRVGRRSWEVPVTAFWQAHRDAARVYSALITDWAQPGAGMRVWDLYGGVGVFAAALGDAVGESGRVLCVDTSRASTRAARAALADLPQVDIVTDSVRRAVSAQKAGADIAVLDPPRSGAGRDVIDLLAAAGVPRVVHIGCEAASFARDIGLYLRHGYAVGQITVFDAFPLTHHTECIALLTR</sequence>
<dbReference type="Gene3D" id="3.40.50.150">
    <property type="entry name" value="Vaccinia Virus protein VP39"/>
    <property type="match status" value="1"/>
</dbReference>
<feature type="binding site" evidence="4">
    <location>
        <position position="309"/>
    </location>
    <ligand>
        <name>S-adenosyl-L-methionine</name>
        <dbReference type="ChEBI" id="CHEBI:59789"/>
    </ligand>
</feature>
<feature type="binding site" evidence="4">
    <location>
        <position position="256"/>
    </location>
    <ligand>
        <name>S-adenosyl-L-methionine</name>
        <dbReference type="ChEBI" id="CHEBI:59789"/>
    </ligand>
</feature>
<dbReference type="InterPro" id="IPR002792">
    <property type="entry name" value="TRAM_dom"/>
</dbReference>
<evidence type="ECO:0000256" key="1">
    <source>
        <dbReference type="ARBA" id="ARBA00022603"/>
    </source>
</evidence>
<protein>
    <submittedName>
        <fullName evidence="6">Class I SAM-dependent RNA methyltransferase</fullName>
    </submittedName>
</protein>
<dbReference type="SUPFAM" id="SSF53335">
    <property type="entry name" value="S-adenosyl-L-methionine-dependent methyltransferases"/>
    <property type="match status" value="1"/>
</dbReference>
<feature type="active site" description="Nucleophile" evidence="4">
    <location>
        <position position="379"/>
    </location>
</feature>
<proteinExistence type="inferred from homology"/>
<dbReference type="InterPro" id="IPR010280">
    <property type="entry name" value="U5_MeTrfase_fam"/>
</dbReference>
<dbReference type="AlphaFoldDB" id="A0A2K4Y910"/>
<keyword evidence="1 4" id="KW-0489">Methyltransferase</keyword>
<evidence type="ECO:0000313" key="7">
    <source>
        <dbReference type="Proteomes" id="UP000236318"/>
    </source>
</evidence>
<reference evidence="6" key="1">
    <citation type="submission" date="2018-01" db="EMBL/GenBank/DDBJ databases">
        <authorList>
            <consortium name="Urmite Genomes"/>
        </authorList>
    </citation>
    <scope>NUCLEOTIDE SEQUENCE [LARGE SCALE GENOMIC DNA]</scope>
    <source>
        <strain evidence="6">AFP003</strain>
    </source>
</reference>
<dbReference type="GO" id="GO:0070475">
    <property type="term" value="P:rRNA base methylation"/>
    <property type="evidence" value="ECO:0007669"/>
    <property type="project" value="TreeGrafter"/>
</dbReference>
<dbReference type="InterPro" id="IPR029063">
    <property type="entry name" value="SAM-dependent_MTases_sf"/>
</dbReference>
<gene>
    <name evidence="6" type="ORF">MAAFP003_1941</name>
</gene>
<dbReference type="PANTHER" id="PTHR11061">
    <property type="entry name" value="RNA M5U METHYLTRANSFERASE"/>
    <property type="match status" value="1"/>
</dbReference>
<feature type="binding site" evidence="4">
    <location>
        <position position="352"/>
    </location>
    <ligand>
        <name>S-adenosyl-L-methionine</name>
        <dbReference type="ChEBI" id="CHEBI:59789"/>
    </ligand>
</feature>
<feature type="binding site" evidence="4">
    <location>
        <position position="285"/>
    </location>
    <ligand>
        <name>S-adenosyl-L-methionine</name>
        <dbReference type="ChEBI" id="CHEBI:59789"/>
    </ligand>
</feature>
<dbReference type="Gene3D" id="2.40.50.140">
    <property type="entry name" value="Nucleic acid-binding proteins"/>
    <property type="match status" value="1"/>
</dbReference>
<comment type="similarity">
    <text evidence="4">Belongs to the class I-like SAM-binding methyltransferase superfamily. RNA M5U methyltransferase family.</text>
</comment>
<comment type="caution">
    <text evidence="6">The sequence shown here is derived from an EMBL/GenBank/DDBJ whole genome shotgun (WGS) entry which is preliminary data.</text>
</comment>
<dbReference type="Proteomes" id="UP000236318">
    <property type="component" value="Unassembled WGS sequence"/>
</dbReference>